<dbReference type="SUPFAM" id="SSF55785">
    <property type="entry name" value="PYP-like sensor domain (PAS domain)"/>
    <property type="match status" value="1"/>
</dbReference>
<dbReference type="Proteomes" id="UP000667802">
    <property type="component" value="Unassembled WGS sequence"/>
</dbReference>
<name>A0AAP5I6Z8_9CYAN</name>
<evidence type="ECO:0000256" key="7">
    <source>
        <dbReference type="ARBA" id="ARBA00022840"/>
    </source>
</evidence>
<evidence type="ECO:0000256" key="2">
    <source>
        <dbReference type="ARBA" id="ARBA00012438"/>
    </source>
</evidence>
<proteinExistence type="predicted"/>
<keyword evidence="3" id="KW-0597">Phosphoprotein</keyword>
<dbReference type="GO" id="GO:0005524">
    <property type="term" value="F:ATP binding"/>
    <property type="evidence" value="ECO:0007669"/>
    <property type="project" value="UniProtKB-KW"/>
</dbReference>
<evidence type="ECO:0000259" key="9">
    <source>
        <dbReference type="PROSITE" id="PS50112"/>
    </source>
</evidence>
<keyword evidence="7" id="KW-0067">ATP-binding</keyword>
<dbReference type="InterPro" id="IPR013767">
    <property type="entry name" value="PAS_fold"/>
</dbReference>
<keyword evidence="6" id="KW-0418">Kinase</keyword>
<comment type="caution">
    <text evidence="11">The sequence shown here is derived from an EMBL/GenBank/DDBJ whole genome shotgun (WGS) entry which is preliminary data.</text>
</comment>
<dbReference type="EMBL" id="JAALHA020000006">
    <property type="protein sequence ID" value="MDR9895996.1"/>
    <property type="molecule type" value="Genomic_DNA"/>
</dbReference>
<dbReference type="Pfam" id="PF00989">
    <property type="entry name" value="PAS"/>
    <property type="match status" value="1"/>
</dbReference>
<keyword evidence="12" id="KW-1185">Reference proteome</keyword>
<evidence type="ECO:0000259" key="10">
    <source>
        <dbReference type="PROSITE" id="PS50113"/>
    </source>
</evidence>
<keyword evidence="4" id="KW-0808">Transferase</keyword>
<evidence type="ECO:0000256" key="8">
    <source>
        <dbReference type="ARBA" id="ARBA00023012"/>
    </source>
</evidence>
<dbReference type="InterPro" id="IPR036097">
    <property type="entry name" value="HisK_dim/P_sf"/>
</dbReference>
<evidence type="ECO:0000256" key="3">
    <source>
        <dbReference type="ARBA" id="ARBA00022553"/>
    </source>
</evidence>
<evidence type="ECO:0000313" key="11">
    <source>
        <dbReference type="EMBL" id="MDR9895996.1"/>
    </source>
</evidence>
<dbReference type="PANTHER" id="PTHR43065:SF10">
    <property type="entry name" value="PEROXIDE STRESS-ACTIVATED HISTIDINE KINASE MAK3"/>
    <property type="match status" value="1"/>
</dbReference>
<dbReference type="PROSITE" id="PS50113">
    <property type="entry name" value="PAC"/>
    <property type="match status" value="1"/>
</dbReference>
<reference evidence="12" key="1">
    <citation type="journal article" date="2021" name="Science">
        <title>Hunting the eagle killer: A cyanobacterial neurotoxin causes vacuolar myelinopathy.</title>
        <authorList>
            <person name="Breinlinger S."/>
            <person name="Phillips T.J."/>
            <person name="Haram B.N."/>
            <person name="Mares J."/>
            <person name="Martinez Yerena J.A."/>
            <person name="Hrouzek P."/>
            <person name="Sobotka R."/>
            <person name="Henderson W.M."/>
            <person name="Schmieder P."/>
            <person name="Williams S.M."/>
            <person name="Lauderdale J.D."/>
            <person name="Wilde H.D."/>
            <person name="Gerrin W."/>
            <person name="Kust A."/>
            <person name="Washington J.W."/>
            <person name="Wagner C."/>
            <person name="Geier B."/>
            <person name="Liebeke M."/>
            <person name="Enke H."/>
            <person name="Niedermeyer T.H.J."/>
            <person name="Wilde S.B."/>
        </authorList>
    </citation>
    <scope>NUCLEOTIDE SEQUENCE [LARGE SCALE GENOMIC DNA]</scope>
    <source>
        <strain evidence="12">Thurmond2011</strain>
    </source>
</reference>
<dbReference type="AlphaFoldDB" id="A0AAP5I6Z8"/>
<dbReference type="InterPro" id="IPR000700">
    <property type="entry name" value="PAS-assoc_C"/>
</dbReference>
<evidence type="ECO:0000256" key="1">
    <source>
        <dbReference type="ARBA" id="ARBA00000085"/>
    </source>
</evidence>
<dbReference type="NCBIfam" id="TIGR00229">
    <property type="entry name" value="sensory_box"/>
    <property type="match status" value="1"/>
</dbReference>
<protein>
    <recommendedName>
        <fullName evidence="2">histidine kinase</fullName>
        <ecNumber evidence="2">2.7.13.3</ecNumber>
    </recommendedName>
</protein>
<dbReference type="SUPFAM" id="SSF47384">
    <property type="entry name" value="Homodimeric domain of signal transducing histidine kinase"/>
    <property type="match status" value="1"/>
</dbReference>
<dbReference type="Gene3D" id="3.30.450.20">
    <property type="entry name" value="PAS domain"/>
    <property type="match status" value="1"/>
</dbReference>
<dbReference type="Gene3D" id="1.10.287.130">
    <property type="match status" value="1"/>
</dbReference>
<dbReference type="PANTHER" id="PTHR43065">
    <property type="entry name" value="SENSOR HISTIDINE KINASE"/>
    <property type="match status" value="1"/>
</dbReference>
<dbReference type="EC" id="2.7.13.3" evidence="2"/>
<dbReference type="InterPro" id="IPR000014">
    <property type="entry name" value="PAS"/>
</dbReference>
<comment type="catalytic activity">
    <reaction evidence="1">
        <text>ATP + protein L-histidine = ADP + protein N-phospho-L-histidine.</text>
        <dbReference type="EC" id="2.7.13.3"/>
    </reaction>
</comment>
<dbReference type="SMART" id="SM00091">
    <property type="entry name" value="PAS"/>
    <property type="match status" value="1"/>
</dbReference>
<dbReference type="PROSITE" id="PS50112">
    <property type="entry name" value="PAS"/>
    <property type="match status" value="1"/>
</dbReference>
<sequence length="252" mass="29147">MTSDIDPNKELHTQIQYRLIEKLAESERRYRELVESLQEIVFQSNEKGEFIFLNYAWTDILGYSHTDSLGQSIINFIHVDDQPIFQSLFTQLSGRELIDNITQQKGKLLRNKQELRFYDKTGEIIYLELSARWTKLSNLDTSQEGLSGSLIDITARKQAEMREREKALLAETTLQKLQQAQIQLIQSEKMSSLGQLVAGVAHEINNPVNFIHANLVYAGQYTQDLSTSKMNTLLVSYQSLILQEVWIRFSRQ</sequence>
<dbReference type="InterPro" id="IPR035965">
    <property type="entry name" value="PAS-like_dom_sf"/>
</dbReference>
<dbReference type="GO" id="GO:0000155">
    <property type="term" value="F:phosphorelay sensor kinase activity"/>
    <property type="evidence" value="ECO:0007669"/>
    <property type="project" value="InterPro"/>
</dbReference>
<evidence type="ECO:0000256" key="5">
    <source>
        <dbReference type="ARBA" id="ARBA00022741"/>
    </source>
</evidence>
<evidence type="ECO:0000256" key="6">
    <source>
        <dbReference type="ARBA" id="ARBA00022777"/>
    </source>
</evidence>
<gene>
    <name evidence="11" type="ORF">G7B40_015695</name>
</gene>
<accession>A0AAP5I6Z8</accession>
<dbReference type="InterPro" id="IPR003661">
    <property type="entry name" value="HisK_dim/P_dom"/>
</dbReference>
<evidence type="ECO:0000313" key="12">
    <source>
        <dbReference type="Proteomes" id="UP000667802"/>
    </source>
</evidence>
<keyword evidence="5" id="KW-0547">Nucleotide-binding</keyword>
<feature type="domain" description="PAS" evidence="9">
    <location>
        <begin position="26"/>
        <end position="96"/>
    </location>
</feature>
<organism evidence="11 12">
    <name type="scientific">Aetokthonos hydrillicola Thurmond2011</name>
    <dbReference type="NCBI Taxonomy" id="2712845"/>
    <lineage>
        <taxon>Bacteria</taxon>
        <taxon>Bacillati</taxon>
        <taxon>Cyanobacteriota</taxon>
        <taxon>Cyanophyceae</taxon>
        <taxon>Nostocales</taxon>
        <taxon>Hapalosiphonaceae</taxon>
        <taxon>Aetokthonos</taxon>
    </lineage>
</organism>
<dbReference type="CDD" id="cd00130">
    <property type="entry name" value="PAS"/>
    <property type="match status" value="1"/>
</dbReference>
<dbReference type="CDD" id="cd00082">
    <property type="entry name" value="HisKA"/>
    <property type="match status" value="1"/>
</dbReference>
<feature type="domain" description="PAC" evidence="10">
    <location>
        <begin position="111"/>
        <end position="165"/>
    </location>
</feature>
<evidence type="ECO:0000256" key="4">
    <source>
        <dbReference type="ARBA" id="ARBA00022679"/>
    </source>
</evidence>
<dbReference type="RefSeq" id="WP_208352736.1">
    <property type="nucleotide sequence ID" value="NZ_JAALHA020000006.1"/>
</dbReference>
<keyword evidence="8" id="KW-0902">Two-component regulatory system</keyword>